<reference evidence="2 3" key="1">
    <citation type="submission" date="2014-04" db="EMBL/GenBank/DDBJ databases">
        <authorList>
            <consortium name="DOE Joint Genome Institute"/>
            <person name="Kuo A."/>
            <person name="Kohler A."/>
            <person name="Jargeat P."/>
            <person name="Nagy L.G."/>
            <person name="Floudas D."/>
            <person name="Copeland A."/>
            <person name="Barry K.W."/>
            <person name="Cichocki N."/>
            <person name="Veneault-Fourrey C."/>
            <person name="LaButti K."/>
            <person name="Lindquist E.A."/>
            <person name="Lipzen A."/>
            <person name="Lundell T."/>
            <person name="Morin E."/>
            <person name="Murat C."/>
            <person name="Sun H."/>
            <person name="Tunlid A."/>
            <person name="Henrissat B."/>
            <person name="Grigoriev I.V."/>
            <person name="Hibbett D.S."/>
            <person name="Martin F."/>
            <person name="Nordberg H.P."/>
            <person name="Cantor M.N."/>
            <person name="Hua S.X."/>
        </authorList>
    </citation>
    <scope>NUCLEOTIDE SEQUENCE [LARGE SCALE GENOMIC DNA]</scope>
    <source>
        <strain evidence="2 3">Ve08.2h10</strain>
    </source>
</reference>
<name>A0A0D0E255_9AGAM</name>
<feature type="compositionally biased region" description="Low complexity" evidence="1">
    <location>
        <begin position="732"/>
        <end position="747"/>
    </location>
</feature>
<proteinExistence type="predicted"/>
<dbReference type="HOGENOM" id="CLU_389845_0_0_1"/>
<feature type="region of interest" description="Disordered" evidence="1">
    <location>
        <begin position="462"/>
        <end position="513"/>
    </location>
</feature>
<feature type="compositionally biased region" description="Pro residues" evidence="1">
    <location>
        <begin position="194"/>
        <end position="227"/>
    </location>
</feature>
<evidence type="ECO:0000256" key="1">
    <source>
        <dbReference type="SAM" id="MobiDB-lite"/>
    </source>
</evidence>
<feature type="region of interest" description="Disordered" evidence="1">
    <location>
        <begin position="529"/>
        <end position="578"/>
    </location>
</feature>
<feature type="compositionally biased region" description="Polar residues" evidence="1">
    <location>
        <begin position="717"/>
        <end position="731"/>
    </location>
</feature>
<evidence type="ECO:0000313" key="2">
    <source>
        <dbReference type="EMBL" id="KIK94574.1"/>
    </source>
</evidence>
<keyword evidence="3" id="KW-1185">Reference proteome</keyword>
<feature type="region of interest" description="Disordered" evidence="1">
    <location>
        <begin position="409"/>
        <end position="447"/>
    </location>
</feature>
<dbReference type="AlphaFoldDB" id="A0A0D0E255"/>
<feature type="region of interest" description="Disordered" evidence="1">
    <location>
        <begin position="148"/>
        <end position="278"/>
    </location>
</feature>
<dbReference type="OrthoDB" id="2657574at2759"/>
<sequence>MPSATASTMEFSHIQTSEISKYRELRVRVSLGGNIQESQESTVDAGVHMWRELFSLQVRCSHNANSNSLCEIHVLAKKRRFLCCAGRYKAIRKTRLQSVEQLVMRSDNGVVRLPLYDSTRTNGNGVIMGSVIFLIADTYAPKDSLNYSSARDSVSCKDGSGEVYPRSSSPEAVPSEKLSLVASESEVSTQASLPPRPMAPTPATSPPSASPTHYPPYVPPQPPPPALPSHGSFHQENLKPTSQLPRFDCLSSPPKSGVNRTPVDIETHGDAAMRPKYVSSPENFSRELVTAASSLICEEDMLAPPPQVPWEIGSFSPVICKAPEDIASEGSASVWLPVPPHATEPALRTLPIPPEVSEPTTLPQISITLARSSRSSSPLAPSCESDVAVKRPNVHVNTGPATQALNVGSTLSPGFVDEPSSYSHSAPSVSPQPVTATTNTSSSGLSPFSRASLGTVATTPAASAASECPRDGLTSAPECTAKQRKERPTIDTSCVGPGGQVRKYRNGSVPPVHVPVKLRNASLDLPRRTEQERFEPNPSMYSIAPSISPRHFRNGGDIRCPSSQRPGSRQGFAPGSHAPSIRREALEYDEGQICLDTANLGDQEVATFLKEVDAALSAVANCSPAVAADGRAFLSVPSANSRLASRHQSRKPSSQQLRADLSAAVRSHDNEAAARTGFSLVARSHATTHPAVVPSRIGSPLSGQVDTVPRLFVSQLDMTSSSKPASPSRGRSQVPSFPVPQRVSPRPSSRHELAVEWAPPALVSASSRTKEPIQLVPVAGPYNGNVDGNETTTEGIKLANPHGILTSLT</sequence>
<reference evidence="3" key="2">
    <citation type="submission" date="2015-01" db="EMBL/GenBank/DDBJ databases">
        <title>Evolutionary Origins and Diversification of the Mycorrhizal Mutualists.</title>
        <authorList>
            <consortium name="DOE Joint Genome Institute"/>
            <consortium name="Mycorrhizal Genomics Consortium"/>
            <person name="Kohler A."/>
            <person name="Kuo A."/>
            <person name="Nagy L.G."/>
            <person name="Floudas D."/>
            <person name="Copeland A."/>
            <person name="Barry K.W."/>
            <person name="Cichocki N."/>
            <person name="Veneault-Fourrey C."/>
            <person name="LaButti K."/>
            <person name="Lindquist E.A."/>
            <person name="Lipzen A."/>
            <person name="Lundell T."/>
            <person name="Morin E."/>
            <person name="Murat C."/>
            <person name="Riley R."/>
            <person name="Ohm R."/>
            <person name="Sun H."/>
            <person name="Tunlid A."/>
            <person name="Henrissat B."/>
            <person name="Grigoriev I.V."/>
            <person name="Hibbett D.S."/>
            <person name="Martin F."/>
        </authorList>
    </citation>
    <scope>NUCLEOTIDE SEQUENCE [LARGE SCALE GENOMIC DNA]</scope>
    <source>
        <strain evidence="3">Ve08.2h10</strain>
    </source>
</reference>
<dbReference type="EMBL" id="KN825097">
    <property type="protein sequence ID" value="KIK94574.1"/>
    <property type="molecule type" value="Genomic_DNA"/>
</dbReference>
<feature type="region of interest" description="Disordered" evidence="1">
    <location>
        <begin position="717"/>
        <end position="748"/>
    </location>
</feature>
<feature type="compositionally biased region" description="Basic and acidic residues" evidence="1">
    <location>
        <begin position="263"/>
        <end position="273"/>
    </location>
</feature>
<protein>
    <submittedName>
        <fullName evidence="2">Uncharacterized protein</fullName>
    </submittedName>
</protein>
<feature type="compositionally biased region" description="Polar residues" evidence="1">
    <location>
        <begin position="432"/>
        <end position="446"/>
    </location>
</feature>
<dbReference type="InParanoid" id="A0A0D0E255"/>
<evidence type="ECO:0000313" key="3">
    <source>
        <dbReference type="Proteomes" id="UP000054538"/>
    </source>
</evidence>
<feature type="compositionally biased region" description="Polar residues" evidence="1">
    <location>
        <begin position="232"/>
        <end position="244"/>
    </location>
</feature>
<accession>A0A0D0E255</accession>
<gene>
    <name evidence="2" type="ORF">PAXRUDRAFT_25860</name>
</gene>
<feature type="region of interest" description="Disordered" evidence="1">
    <location>
        <begin position="643"/>
        <end position="668"/>
    </location>
</feature>
<feature type="compositionally biased region" description="Low complexity" evidence="1">
    <location>
        <begin position="419"/>
        <end position="431"/>
    </location>
</feature>
<organism evidence="2 3">
    <name type="scientific">Paxillus rubicundulus Ve08.2h10</name>
    <dbReference type="NCBI Taxonomy" id="930991"/>
    <lineage>
        <taxon>Eukaryota</taxon>
        <taxon>Fungi</taxon>
        <taxon>Dikarya</taxon>
        <taxon>Basidiomycota</taxon>
        <taxon>Agaricomycotina</taxon>
        <taxon>Agaricomycetes</taxon>
        <taxon>Agaricomycetidae</taxon>
        <taxon>Boletales</taxon>
        <taxon>Paxilineae</taxon>
        <taxon>Paxillaceae</taxon>
        <taxon>Paxillus</taxon>
    </lineage>
</organism>
<dbReference type="Proteomes" id="UP000054538">
    <property type="component" value="Unassembled WGS sequence"/>
</dbReference>